<organism evidence="1 2">
    <name type="scientific">Tetradesmus obliquus</name>
    <name type="common">Green alga</name>
    <name type="synonym">Acutodesmus obliquus</name>
    <dbReference type="NCBI Taxonomy" id="3088"/>
    <lineage>
        <taxon>Eukaryota</taxon>
        <taxon>Viridiplantae</taxon>
        <taxon>Chlorophyta</taxon>
        <taxon>core chlorophytes</taxon>
        <taxon>Chlorophyceae</taxon>
        <taxon>CS clade</taxon>
        <taxon>Sphaeropleales</taxon>
        <taxon>Scenedesmaceae</taxon>
        <taxon>Tetradesmus</taxon>
    </lineage>
</organism>
<name>A0A383VPU0_TETOB</name>
<sequence>MLAGAFSTCPGRRRKTEAATSLQVNAATAGTVSNINPVAQALAKLLRINGTQATVNVKPPFAFNATIPTDTLKMAGQLLQQLAKLQPLLNLLQQATANTGRGLLADDDSGIALADTNVRQTMTATTASITTLTDQQLNRKKIAQRVNLVMSDAWLVAYSGLKVAQVSFQLFSAILKAGATGTVTVDTPLILQFSDVASNFMSTVSYVLYSSQKLAADAVAPLGLKKIATPGK</sequence>
<dbReference type="EMBL" id="FNXT01000701">
    <property type="protein sequence ID" value="SZX66446.1"/>
    <property type="molecule type" value="Genomic_DNA"/>
</dbReference>
<keyword evidence="2" id="KW-1185">Reference proteome</keyword>
<dbReference type="Proteomes" id="UP000256970">
    <property type="component" value="Unassembled WGS sequence"/>
</dbReference>
<reference evidence="1 2" key="1">
    <citation type="submission" date="2016-10" db="EMBL/GenBank/DDBJ databases">
        <authorList>
            <person name="Cai Z."/>
        </authorList>
    </citation>
    <scope>NUCLEOTIDE SEQUENCE [LARGE SCALE GENOMIC DNA]</scope>
</reference>
<protein>
    <submittedName>
        <fullName evidence="1">Uncharacterized protein</fullName>
    </submittedName>
</protein>
<accession>A0A383VPU0</accession>
<proteinExistence type="predicted"/>
<dbReference type="AlphaFoldDB" id="A0A383VPU0"/>
<gene>
    <name evidence="1" type="ORF">BQ4739_LOCUS6860</name>
</gene>
<evidence type="ECO:0000313" key="2">
    <source>
        <dbReference type="Proteomes" id="UP000256970"/>
    </source>
</evidence>
<evidence type="ECO:0000313" key="1">
    <source>
        <dbReference type="EMBL" id="SZX66446.1"/>
    </source>
</evidence>